<name>A0A9X1NAB1_9ACTN</name>
<dbReference type="Proteomes" id="UP001138997">
    <property type="component" value="Unassembled WGS sequence"/>
</dbReference>
<organism evidence="1 2">
    <name type="scientific">Kineosporia babensis</name>
    <dbReference type="NCBI Taxonomy" id="499548"/>
    <lineage>
        <taxon>Bacteria</taxon>
        <taxon>Bacillati</taxon>
        <taxon>Actinomycetota</taxon>
        <taxon>Actinomycetes</taxon>
        <taxon>Kineosporiales</taxon>
        <taxon>Kineosporiaceae</taxon>
        <taxon>Kineosporia</taxon>
    </lineage>
</organism>
<accession>A0A9X1NAB1</accession>
<reference evidence="1" key="1">
    <citation type="submission" date="2021-11" db="EMBL/GenBank/DDBJ databases">
        <title>Streptomyces corallinus and Kineosporia corallina sp. nov., two new coral-derived marine actinobacteria.</title>
        <authorList>
            <person name="Buangrab K."/>
            <person name="Sutthacheep M."/>
            <person name="Yeemin T."/>
            <person name="Harunari E."/>
            <person name="Igarashi Y."/>
            <person name="Sripreechasak P."/>
            <person name="Kanchanasin P."/>
            <person name="Tanasupawat S."/>
            <person name="Phongsopitanun W."/>
        </authorList>
    </citation>
    <scope>NUCLEOTIDE SEQUENCE</scope>
    <source>
        <strain evidence="1">JCM 31032</strain>
    </source>
</reference>
<evidence type="ECO:0000313" key="2">
    <source>
        <dbReference type="Proteomes" id="UP001138997"/>
    </source>
</evidence>
<gene>
    <name evidence="1" type="ORF">LR394_04125</name>
</gene>
<dbReference type="EMBL" id="JAJOMB010000002">
    <property type="protein sequence ID" value="MCD5310069.1"/>
    <property type="molecule type" value="Genomic_DNA"/>
</dbReference>
<sequence>MEELILAGFVALLALGYVITGRLSGVARRRREARALRSHLLREVEAGRRSLDDEVVAGVLSWCDEVAQTGRDVPLTVR</sequence>
<dbReference type="RefSeq" id="WP_231438998.1">
    <property type="nucleotide sequence ID" value="NZ_JAJOMB010000002.1"/>
</dbReference>
<dbReference type="AlphaFoldDB" id="A0A9X1NAB1"/>
<proteinExistence type="predicted"/>
<keyword evidence="2" id="KW-1185">Reference proteome</keyword>
<comment type="caution">
    <text evidence="1">The sequence shown here is derived from an EMBL/GenBank/DDBJ whole genome shotgun (WGS) entry which is preliminary data.</text>
</comment>
<protein>
    <submittedName>
        <fullName evidence="1">Uncharacterized protein</fullName>
    </submittedName>
</protein>
<evidence type="ECO:0000313" key="1">
    <source>
        <dbReference type="EMBL" id="MCD5310069.1"/>
    </source>
</evidence>